<keyword evidence="1" id="KW-1133">Transmembrane helix</keyword>
<dbReference type="RefSeq" id="WP_036278804.1">
    <property type="nucleotide sequence ID" value="NZ_CP014476.1"/>
</dbReference>
<keyword evidence="1" id="KW-0812">Transmembrane</keyword>
<gene>
    <name evidence="2" type="ORF">JT25_016720</name>
</gene>
<dbReference type="KEGG" id="mdn:JT25_016720"/>
<reference evidence="2 3" key="1">
    <citation type="journal article" date="2015" name="Environ. Microbiol.">
        <title>Methane oxidation coupled to nitrate reduction under hypoxia by the Gammaproteobacterium Methylomonas denitrificans, sp. nov. type strain FJG1.</title>
        <authorList>
            <person name="Kits K.D."/>
            <person name="Klotz M.G."/>
            <person name="Stein L.Y."/>
        </authorList>
    </citation>
    <scope>NUCLEOTIDE SEQUENCE [LARGE SCALE GENOMIC DNA]</scope>
    <source>
        <strain evidence="2 3">FJG1</strain>
    </source>
</reference>
<feature type="transmembrane region" description="Helical" evidence="1">
    <location>
        <begin position="108"/>
        <end position="132"/>
    </location>
</feature>
<accession>A0A126T8K6</accession>
<dbReference type="Proteomes" id="UP000030512">
    <property type="component" value="Chromosome"/>
</dbReference>
<feature type="transmembrane region" description="Helical" evidence="1">
    <location>
        <begin position="41"/>
        <end position="61"/>
    </location>
</feature>
<dbReference type="STRING" id="1538553.JT25_016720"/>
<evidence type="ECO:0000313" key="3">
    <source>
        <dbReference type="Proteomes" id="UP000030512"/>
    </source>
</evidence>
<proteinExistence type="predicted"/>
<dbReference type="EMBL" id="CP014476">
    <property type="protein sequence ID" value="AMK78104.1"/>
    <property type="molecule type" value="Genomic_DNA"/>
</dbReference>
<feature type="transmembrane region" description="Helical" evidence="1">
    <location>
        <begin position="82"/>
        <end position="102"/>
    </location>
</feature>
<keyword evidence="1" id="KW-0472">Membrane</keyword>
<organism evidence="2 3">
    <name type="scientific">Methylomonas denitrificans</name>
    <dbReference type="NCBI Taxonomy" id="1538553"/>
    <lineage>
        <taxon>Bacteria</taxon>
        <taxon>Pseudomonadati</taxon>
        <taxon>Pseudomonadota</taxon>
        <taxon>Gammaproteobacteria</taxon>
        <taxon>Methylococcales</taxon>
        <taxon>Methylococcaceae</taxon>
        <taxon>Methylomonas</taxon>
    </lineage>
</organism>
<keyword evidence="3" id="KW-1185">Reference proteome</keyword>
<dbReference type="InterPro" id="IPR046513">
    <property type="entry name" value="DUF6691"/>
</dbReference>
<evidence type="ECO:0000313" key="2">
    <source>
        <dbReference type="EMBL" id="AMK78104.1"/>
    </source>
</evidence>
<protein>
    <submittedName>
        <fullName evidence="2">Transporter</fullName>
    </submittedName>
</protein>
<dbReference type="AlphaFoldDB" id="A0A126T8K6"/>
<dbReference type="OrthoDB" id="9790409at2"/>
<sequence length="138" mass="14499">MKNTIYLFAYGLLFGLGLIVAGMSNPAKVLAFLDVAGAWDPSLALVMASALLTLGLARYLMHRNNDVADREQEPSAIVPAGVDAKLLVGAGIFGVGWGLSGFCPGPALLGLSAGVLGNYAFVAAMFAGFWLFRLLHQR</sequence>
<name>A0A126T8K6_9GAMM</name>
<evidence type="ECO:0000256" key="1">
    <source>
        <dbReference type="SAM" id="Phobius"/>
    </source>
</evidence>
<dbReference type="Pfam" id="PF20398">
    <property type="entry name" value="DUF6691"/>
    <property type="match status" value="1"/>
</dbReference>